<evidence type="ECO:0000313" key="21">
    <source>
        <dbReference type="EMBL" id="SDX23157.1"/>
    </source>
</evidence>
<comment type="similarity">
    <text evidence="2 18">Belongs to the cation transport ATPase (P-type) (TC 3.A.3) family. Type IB subfamily.</text>
</comment>
<feature type="domain" description="TRASH" evidence="20">
    <location>
        <begin position="64"/>
        <end position="102"/>
    </location>
</feature>
<evidence type="ECO:0000256" key="18">
    <source>
        <dbReference type="RuleBase" id="RU362081"/>
    </source>
</evidence>
<dbReference type="InterPro" id="IPR044492">
    <property type="entry name" value="P_typ_ATPase_HD_dom"/>
</dbReference>
<dbReference type="PROSITE" id="PS00154">
    <property type="entry name" value="ATPASE_E1_E2"/>
    <property type="match status" value="1"/>
</dbReference>
<dbReference type="Pfam" id="PF00702">
    <property type="entry name" value="Hydrolase"/>
    <property type="match status" value="1"/>
</dbReference>
<feature type="transmembrane region" description="Helical" evidence="18">
    <location>
        <begin position="425"/>
        <end position="447"/>
    </location>
</feature>
<dbReference type="Gene3D" id="2.70.150.10">
    <property type="entry name" value="Calcium-transporting ATPase, cytoplasmic transduction domain A"/>
    <property type="match status" value="1"/>
</dbReference>
<dbReference type="Proteomes" id="UP000182944">
    <property type="component" value="Unassembled WGS sequence"/>
</dbReference>
<dbReference type="AlphaFoldDB" id="A0A1H3A0D6"/>
<evidence type="ECO:0000256" key="8">
    <source>
        <dbReference type="ARBA" id="ARBA00022741"/>
    </source>
</evidence>
<dbReference type="GO" id="GO:0016491">
    <property type="term" value="F:oxidoreductase activity"/>
    <property type="evidence" value="ECO:0007669"/>
    <property type="project" value="InterPro"/>
</dbReference>
<dbReference type="SUPFAM" id="SSF81653">
    <property type="entry name" value="Calcium ATPase, transduction domain A"/>
    <property type="match status" value="1"/>
</dbReference>
<evidence type="ECO:0000256" key="4">
    <source>
        <dbReference type="ARBA" id="ARBA00022448"/>
    </source>
</evidence>
<comment type="catalytic activity">
    <reaction evidence="17">
        <text>Cu(+)(in) + ATP + H2O = Cu(+)(out) + ADP + phosphate + H(+)</text>
        <dbReference type="Rhea" id="RHEA:25792"/>
        <dbReference type="ChEBI" id="CHEBI:15377"/>
        <dbReference type="ChEBI" id="CHEBI:15378"/>
        <dbReference type="ChEBI" id="CHEBI:30616"/>
        <dbReference type="ChEBI" id="CHEBI:43474"/>
        <dbReference type="ChEBI" id="CHEBI:49552"/>
        <dbReference type="ChEBI" id="CHEBI:456216"/>
        <dbReference type="EC" id="7.2.2.8"/>
    </reaction>
</comment>
<keyword evidence="11" id="KW-1278">Translocase</keyword>
<feature type="transmembrane region" description="Helical" evidence="18">
    <location>
        <begin position="271"/>
        <end position="290"/>
    </location>
</feature>
<evidence type="ECO:0000256" key="13">
    <source>
        <dbReference type="ARBA" id="ARBA00023008"/>
    </source>
</evidence>
<sequence>MASKSKDQHPAPLHMESSSRVGGHEHRGPGHSHEHGHAHSGHHGTEHSHAAEATPTDSVHRVKDPVCGMMVDPHATQHKAEHAGRPYYFCSAGCRAKFLAEPDRYLDPAAAAAKAEPVPEGTIYTCPMHPEIRQVGPGSCPICGMGLEPVLVSLEAEPNLELIDMRRRFWIGLVLTVPVFILEMGGHFLGLDRYIDQQTSNWIQLLFATPVVLWAGWPFFQRGWQSLVTRNLNMFTLIAMGTGAAWIYSVVATLAPDIFPDAFRQHDGSVAVYFEAAAVITVLVLLGRVLELRARESTSGAIRALLDLAPKTARVIRDDGTEEEVQLDTVHVGDRLRVRPGEKVPVDGEVLEGRSAVDESMVTGESMPVTKEVGSRAIGGTMNQSGALVIEARKVGRDTMLSQIVQLVAEAQRSRAPIQRLADQVSGWFVPAVIVVAVLAFIAWSIWGPEPRFAYALVVAVSVLIIACPCALGLATPMSIMFGVGRGAQNGVLIKNAEALEHMEKVDTIIVDKTGTLTEGRPAVTAIVPAAGLTEEEVLRLAASVERASEHPLALAIVRAAEERGIATAPVADFDSPTGKGAYGTVEGKRIPLGNANFLAEEGVDVTPLAAQADRLRQDGATAIFMGVDGEVAAIFAIADPVKPSTPEALAALKAQGIRVVMLTGDNWTTAKAVARQLGIDEVEAEVLPDQKSEVVQRHKAAGEVVAMAGDGVNDAPALAAADVGIAMGTGTDVAMESAGVTLLKGDLTGIVRARRLSQAVMRNIRQNLFFAFIYNALGIPIAAGVLYPFFGILLSPIIAAAAMALSSVSVIANASRLRGVKL</sequence>
<dbReference type="InterPro" id="IPR023299">
    <property type="entry name" value="ATPase_P-typ_cyto_dom_N"/>
</dbReference>
<dbReference type="InterPro" id="IPR023298">
    <property type="entry name" value="ATPase_P-typ_TM_dom_sf"/>
</dbReference>
<dbReference type="SUPFAM" id="SSF47240">
    <property type="entry name" value="Ferritin-like"/>
    <property type="match status" value="1"/>
</dbReference>
<name>A0A1H3A0D6_9RHOB</name>
<comment type="subcellular location">
    <subcellularLocation>
        <location evidence="1">Cell membrane</location>
        <topology evidence="1">Multi-pass membrane protein</topology>
    </subcellularLocation>
</comment>
<evidence type="ECO:0000256" key="2">
    <source>
        <dbReference type="ARBA" id="ARBA00006024"/>
    </source>
</evidence>
<evidence type="ECO:0000256" key="10">
    <source>
        <dbReference type="ARBA" id="ARBA00022840"/>
    </source>
</evidence>
<evidence type="ECO:0000259" key="20">
    <source>
        <dbReference type="SMART" id="SM00746"/>
    </source>
</evidence>
<dbReference type="GO" id="GO:0060003">
    <property type="term" value="P:copper ion export"/>
    <property type="evidence" value="ECO:0007669"/>
    <property type="project" value="UniProtKB-ARBA"/>
</dbReference>
<feature type="transmembrane region" description="Helical" evidence="18">
    <location>
        <begin position="169"/>
        <end position="190"/>
    </location>
</feature>
<dbReference type="Gene3D" id="3.40.1110.10">
    <property type="entry name" value="Calcium-transporting ATPase, cytoplasmic domain N"/>
    <property type="match status" value="1"/>
</dbReference>
<dbReference type="InterPro" id="IPR027256">
    <property type="entry name" value="P-typ_ATPase_IB"/>
</dbReference>
<evidence type="ECO:0000256" key="3">
    <source>
        <dbReference type="ARBA" id="ARBA00012517"/>
    </source>
</evidence>
<keyword evidence="9" id="KW-0187">Copper transport</keyword>
<dbReference type="CDD" id="cd02094">
    <property type="entry name" value="P-type_ATPase_Cu-like"/>
    <property type="match status" value="1"/>
</dbReference>
<dbReference type="PANTHER" id="PTHR43520">
    <property type="entry name" value="ATP7, ISOFORM B"/>
    <property type="match status" value="1"/>
</dbReference>
<evidence type="ECO:0000256" key="7">
    <source>
        <dbReference type="ARBA" id="ARBA00022723"/>
    </source>
</evidence>
<feature type="compositionally biased region" description="Basic and acidic residues" evidence="19">
    <location>
        <begin position="22"/>
        <end position="50"/>
    </location>
</feature>
<dbReference type="SFLD" id="SFLDS00003">
    <property type="entry name" value="Haloacid_Dehalogenase"/>
    <property type="match status" value="1"/>
</dbReference>
<dbReference type="InterPro" id="IPR007029">
    <property type="entry name" value="YHS_dom"/>
</dbReference>
<dbReference type="GO" id="GO:0005524">
    <property type="term" value="F:ATP binding"/>
    <property type="evidence" value="ECO:0007669"/>
    <property type="project" value="UniProtKB-UniRule"/>
</dbReference>
<keyword evidence="6 18" id="KW-0812">Transmembrane</keyword>
<dbReference type="SUPFAM" id="SSF81665">
    <property type="entry name" value="Calcium ATPase, transmembrane domain M"/>
    <property type="match status" value="1"/>
</dbReference>
<evidence type="ECO:0000256" key="11">
    <source>
        <dbReference type="ARBA" id="ARBA00022967"/>
    </source>
</evidence>
<dbReference type="FunFam" id="3.40.50.1000:FF:000144">
    <property type="entry name" value="copper-transporting ATPase 1 isoform X2"/>
    <property type="match status" value="1"/>
</dbReference>
<keyword evidence="8 18" id="KW-0547">Nucleotide-binding</keyword>
<keyword evidence="5 18" id="KW-1003">Cell membrane</keyword>
<evidence type="ECO:0000256" key="5">
    <source>
        <dbReference type="ARBA" id="ARBA00022475"/>
    </source>
</evidence>
<dbReference type="InterPro" id="IPR023214">
    <property type="entry name" value="HAD_sf"/>
</dbReference>
<keyword evidence="15 18" id="KW-0472">Membrane</keyword>
<dbReference type="EC" id="7.2.2.8" evidence="3"/>
<dbReference type="GO" id="GO:0016887">
    <property type="term" value="F:ATP hydrolysis activity"/>
    <property type="evidence" value="ECO:0007669"/>
    <property type="project" value="InterPro"/>
</dbReference>
<dbReference type="Pfam" id="PF00122">
    <property type="entry name" value="E1-E2_ATPase"/>
    <property type="match status" value="1"/>
</dbReference>
<proteinExistence type="inferred from homology"/>
<dbReference type="GO" id="GO:0005886">
    <property type="term" value="C:plasma membrane"/>
    <property type="evidence" value="ECO:0007669"/>
    <property type="project" value="UniProtKB-SubCell"/>
</dbReference>
<dbReference type="PRINTS" id="PR00943">
    <property type="entry name" value="CUATPASE"/>
</dbReference>
<dbReference type="InterPro" id="IPR012348">
    <property type="entry name" value="RNR-like"/>
</dbReference>
<dbReference type="NCBIfam" id="TIGR01494">
    <property type="entry name" value="ATPase_P-type"/>
    <property type="match status" value="1"/>
</dbReference>
<keyword evidence="12 18" id="KW-1133">Transmembrane helix</keyword>
<evidence type="ECO:0000256" key="12">
    <source>
        <dbReference type="ARBA" id="ARBA00022989"/>
    </source>
</evidence>
<dbReference type="Gene3D" id="3.40.50.1000">
    <property type="entry name" value="HAD superfamily/HAD-like"/>
    <property type="match status" value="1"/>
</dbReference>
<evidence type="ECO:0000256" key="19">
    <source>
        <dbReference type="SAM" id="MobiDB-lite"/>
    </source>
</evidence>
<dbReference type="SFLD" id="SFLDG00002">
    <property type="entry name" value="C1.7:_P-type_atpase_like"/>
    <property type="match status" value="1"/>
</dbReference>
<feature type="transmembrane region" description="Helical" evidence="18">
    <location>
        <begin position="453"/>
        <end position="476"/>
    </location>
</feature>
<dbReference type="Pfam" id="PF19335">
    <property type="entry name" value="HMBD"/>
    <property type="match status" value="1"/>
</dbReference>
<dbReference type="InterPro" id="IPR036412">
    <property type="entry name" value="HAD-like_sf"/>
</dbReference>
<keyword evidence="13" id="KW-0186">Copper</keyword>
<dbReference type="NCBIfam" id="TIGR01525">
    <property type="entry name" value="ATPase-IB_hvy"/>
    <property type="match status" value="1"/>
</dbReference>
<dbReference type="InterPro" id="IPR009078">
    <property type="entry name" value="Ferritin-like_SF"/>
</dbReference>
<evidence type="ECO:0000256" key="1">
    <source>
        <dbReference type="ARBA" id="ARBA00004651"/>
    </source>
</evidence>
<dbReference type="InterPro" id="IPR001757">
    <property type="entry name" value="P_typ_ATPase"/>
</dbReference>
<evidence type="ECO:0000313" key="22">
    <source>
        <dbReference type="Proteomes" id="UP000182944"/>
    </source>
</evidence>
<dbReference type="SUPFAM" id="SSF56784">
    <property type="entry name" value="HAD-like"/>
    <property type="match status" value="1"/>
</dbReference>
<dbReference type="InterPro" id="IPR018303">
    <property type="entry name" value="ATPase_P-typ_P_site"/>
</dbReference>
<dbReference type="NCBIfam" id="TIGR01511">
    <property type="entry name" value="ATPase-IB1_Cu"/>
    <property type="match status" value="1"/>
</dbReference>
<dbReference type="GO" id="GO:0005507">
    <property type="term" value="F:copper ion binding"/>
    <property type="evidence" value="ECO:0007669"/>
    <property type="project" value="TreeGrafter"/>
</dbReference>
<dbReference type="PANTHER" id="PTHR43520:SF8">
    <property type="entry name" value="P-TYPE CU(+) TRANSPORTER"/>
    <property type="match status" value="1"/>
</dbReference>
<evidence type="ECO:0000256" key="6">
    <source>
        <dbReference type="ARBA" id="ARBA00022692"/>
    </source>
</evidence>
<dbReference type="STRING" id="1545044.SAMN05444276_103308"/>
<dbReference type="GO" id="GO:0140581">
    <property type="term" value="F:P-type monovalent copper transporter activity"/>
    <property type="evidence" value="ECO:0007669"/>
    <property type="project" value="UniProtKB-EC"/>
</dbReference>
<feature type="transmembrane region" description="Helical" evidence="18">
    <location>
        <begin position="232"/>
        <end position="251"/>
    </location>
</feature>
<evidence type="ECO:0000256" key="17">
    <source>
        <dbReference type="ARBA" id="ARBA00049289"/>
    </source>
</evidence>
<keyword evidence="10 18" id="KW-0067">ATP-binding</keyword>
<evidence type="ECO:0000256" key="14">
    <source>
        <dbReference type="ARBA" id="ARBA00023065"/>
    </source>
</evidence>
<feature type="transmembrane region" description="Helical" evidence="18">
    <location>
        <begin position="794"/>
        <end position="815"/>
    </location>
</feature>
<dbReference type="InterPro" id="IPR059000">
    <property type="entry name" value="ATPase_P-type_domA"/>
</dbReference>
<dbReference type="SFLD" id="SFLDF00027">
    <property type="entry name" value="p-type_atpase"/>
    <property type="match status" value="1"/>
</dbReference>
<dbReference type="FunFam" id="2.70.150.10:FF:000020">
    <property type="entry name" value="Copper-exporting P-type ATPase A"/>
    <property type="match status" value="1"/>
</dbReference>
<feature type="transmembrane region" description="Helical" evidence="18">
    <location>
        <begin position="769"/>
        <end position="788"/>
    </location>
</feature>
<keyword evidence="7 18" id="KW-0479">Metal-binding</keyword>
<evidence type="ECO:0000256" key="16">
    <source>
        <dbReference type="ARBA" id="ARBA00033239"/>
    </source>
</evidence>
<dbReference type="PRINTS" id="PR00119">
    <property type="entry name" value="CATATPASE"/>
</dbReference>
<keyword evidence="14" id="KW-0406">Ion transport</keyword>
<gene>
    <name evidence="21" type="ORF">SAMN05444276_103308</name>
</gene>
<dbReference type="InterPro" id="IPR045800">
    <property type="entry name" value="HMBD"/>
</dbReference>
<organism evidence="21 22">
    <name type="scientific">Paracoccus sanguinis</name>
    <dbReference type="NCBI Taxonomy" id="1545044"/>
    <lineage>
        <taxon>Bacteria</taxon>
        <taxon>Pseudomonadati</taxon>
        <taxon>Pseudomonadota</taxon>
        <taxon>Alphaproteobacteria</taxon>
        <taxon>Rhodobacterales</taxon>
        <taxon>Paracoccaceae</taxon>
        <taxon>Paracoccus</taxon>
    </lineage>
</organism>
<keyword evidence="22" id="KW-1185">Reference proteome</keyword>
<reference evidence="22" key="1">
    <citation type="submission" date="2016-10" db="EMBL/GenBank/DDBJ databases">
        <authorList>
            <person name="Varghese N."/>
            <person name="Submissions S."/>
        </authorList>
    </citation>
    <scope>NUCLEOTIDE SEQUENCE [LARGE SCALE GENOMIC DNA]</scope>
    <source>
        <strain evidence="22">DSM 29303</strain>
    </source>
</reference>
<feature type="region of interest" description="Disordered" evidence="19">
    <location>
        <begin position="1"/>
        <end position="58"/>
    </location>
</feature>
<dbReference type="GO" id="GO:0055070">
    <property type="term" value="P:copper ion homeostasis"/>
    <property type="evidence" value="ECO:0007669"/>
    <property type="project" value="TreeGrafter"/>
</dbReference>
<dbReference type="InterPro" id="IPR011017">
    <property type="entry name" value="TRASH_dom"/>
</dbReference>
<feature type="transmembrane region" description="Helical" evidence="18">
    <location>
        <begin position="202"/>
        <end position="220"/>
    </location>
</feature>
<evidence type="ECO:0000256" key="9">
    <source>
        <dbReference type="ARBA" id="ARBA00022796"/>
    </source>
</evidence>
<dbReference type="InterPro" id="IPR008250">
    <property type="entry name" value="ATPase_P-typ_transduc_dom_A_sf"/>
</dbReference>
<dbReference type="Gene3D" id="1.10.620.20">
    <property type="entry name" value="Ribonucleotide Reductase, subunit A"/>
    <property type="match status" value="1"/>
</dbReference>
<dbReference type="Pfam" id="PF04945">
    <property type="entry name" value="YHS"/>
    <property type="match status" value="1"/>
</dbReference>
<dbReference type="EMBL" id="FNNA01000003">
    <property type="protein sequence ID" value="SDX23157.1"/>
    <property type="molecule type" value="Genomic_DNA"/>
</dbReference>
<dbReference type="GO" id="GO:0043682">
    <property type="term" value="F:P-type divalent copper transporter activity"/>
    <property type="evidence" value="ECO:0007669"/>
    <property type="project" value="TreeGrafter"/>
</dbReference>
<evidence type="ECO:0000256" key="15">
    <source>
        <dbReference type="ARBA" id="ARBA00023136"/>
    </source>
</evidence>
<accession>A0A1H3A0D6</accession>
<keyword evidence="4" id="KW-0813">Transport</keyword>
<protein>
    <recommendedName>
        <fullName evidence="3">P-type Cu(+) transporter</fullName>
        <ecNumber evidence="3">7.2.2.8</ecNumber>
    </recommendedName>
    <alternativeName>
        <fullName evidence="16">Cu(+)-exporting ATPase</fullName>
    </alternativeName>
</protein>
<dbReference type="SMART" id="SM00746">
    <property type="entry name" value="TRASH"/>
    <property type="match status" value="1"/>
</dbReference>